<evidence type="ECO:0000256" key="8">
    <source>
        <dbReference type="ARBA" id="ARBA00022679"/>
    </source>
</evidence>
<dbReference type="PANTHER" id="PTHR34265">
    <property type="entry name" value="TYPE III PANTOTHENATE KINASE"/>
    <property type="match status" value="1"/>
</dbReference>
<comment type="subunit">
    <text evidence="5 16">Homodimer.</text>
</comment>
<keyword evidence="9 16" id="KW-0547">Nucleotide-binding</keyword>
<dbReference type="GO" id="GO:0004594">
    <property type="term" value="F:pantothenate kinase activity"/>
    <property type="evidence" value="ECO:0007669"/>
    <property type="project" value="UniProtKB-UniRule"/>
</dbReference>
<evidence type="ECO:0000256" key="7">
    <source>
        <dbReference type="ARBA" id="ARBA00022490"/>
    </source>
</evidence>
<keyword evidence="11 16" id="KW-0067">ATP-binding</keyword>
<evidence type="ECO:0000256" key="5">
    <source>
        <dbReference type="ARBA" id="ARBA00011738"/>
    </source>
</evidence>
<dbReference type="RefSeq" id="WP_090846017.1">
    <property type="nucleotide sequence ID" value="NZ_FMZL01000007.1"/>
</dbReference>
<keyword evidence="12 16" id="KW-0630">Potassium</keyword>
<reference evidence="18" key="1">
    <citation type="submission" date="2016-10" db="EMBL/GenBank/DDBJ databases">
        <authorList>
            <person name="de Groot N.N."/>
        </authorList>
    </citation>
    <scope>NUCLEOTIDE SEQUENCE [LARGE SCALE GENOMIC DNA]</scope>
    <source>
        <strain evidence="17">DSM 22619</strain>
        <strain evidence="18">DSM 22620</strain>
    </source>
</reference>
<evidence type="ECO:0000256" key="1">
    <source>
        <dbReference type="ARBA" id="ARBA00001206"/>
    </source>
</evidence>
<comment type="function">
    <text evidence="16">Catalyzes the phosphorylation of pantothenate (Pan), the first step in CoA biosynthesis.</text>
</comment>
<dbReference type="EC" id="2.7.1.33" evidence="6 16"/>
<dbReference type="InterPro" id="IPR004619">
    <property type="entry name" value="Type_III_PanK"/>
</dbReference>
<dbReference type="InterPro" id="IPR043129">
    <property type="entry name" value="ATPase_NBD"/>
</dbReference>
<evidence type="ECO:0000256" key="12">
    <source>
        <dbReference type="ARBA" id="ARBA00022958"/>
    </source>
</evidence>
<keyword evidence="13 16" id="KW-0173">Coenzyme A biosynthesis</keyword>
<dbReference type="NCBIfam" id="TIGR00671">
    <property type="entry name" value="baf"/>
    <property type="match status" value="1"/>
</dbReference>
<dbReference type="PANTHER" id="PTHR34265:SF1">
    <property type="entry name" value="TYPE III PANTOTHENATE KINASE"/>
    <property type="match status" value="1"/>
</dbReference>
<dbReference type="CDD" id="cd24015">
    <property type="entry name" value="ASKHA_NBD_PanK-III"/>
    <property type="match status" value="1"/>
</dbReference>
<dbReference type="Gene3D" id="3.30.420.40">
    <property type="match status" value="2"/>
</dbReference>
<evidence type="ECO:0000313" key="19">
    <source>
        <dbReference type="Proteomes" id="UP000198528"/>
    </source>
</evidence>
<dbReference type="UniPathway" id="UPA00241">
    <property type="reaction ID" value="UER00352"/>
</dbReference>
<accession>A0A1H1NYZ1</accession>
<organism evidence="18 20">
    <name type="scientific">Parafannyhessea umbonata</name>
    <dbReference type="NCBI Taxonomy" id="604330"/>
    <lineage>
        <taxon>Bacteria</taxon>
        <taxon>Bacillati</taxon>
        <taxon>Actinomycetota</taxon>
        <taxon>Coriobacteriia</taxon>
        <taxon>Coriobacteriales</taxon>
        <taxon>Atopobiaceae</taxon>
        <taxon>Parafannyhessea</taxon>
    </lineage>
</organism>
<comment type="subcellular location">
    <subcellularLocation>
        <location evidence="3 16">Cytoplasm</location>
    </subcellularLocation>
</comment>
<keyword evidence="19" id="KW-1185">Reference proteome</keyword>
<keyword evidence="10 16" id="KW-0418">Kinase</keyword>
<evidence type="ECO:0000256" key="2">
    <source>
        <dbReference type="ARBA" id="ARBA00001958"/>
    </source>
</evidence>
<feature type="binding site" evidence="16">
    <location>
        <position position="131"/>
    </location>
    <ligand>
        <name>K(+)</name>
        <dbReference type="ChEBI" id="CHEBI:29103"/>
    </ligand>
</feature>
<comment type="pathway">
    <text evidence="4 16">Cofactor biosynthesis; coenzyme A biosynthesis; CoA from (R)-pantothenate: step 1/5.</text>
</comment>
<dbReference type="STRING" id="604330.SAMN04489857_2031"/>
<gene>
    <name evidence="16" type="primary">coaX</name>
    <name evidence="17" type="ORF">SAMN04487824_10723</name>
    <name evidence="18" type="ORF">SAMN04489857_2031</name>
</gene>
<evidence type="ECO:0000256" key="4">
    <source>
        <dbReference type="ARBA" id="ARBA00005225"/>
    </source>
</evidence>
<dbReference type="AlphaFoldDB" id="A0A1H1NYZ1"/>
<keyword evidence="16" id="KW-0479">Metal-binding</keyword>
<evidence type="ECO:0000313" key="20">
    <source>
        <dbReference type="Proteomes" id="UP000199480"/>
    </source>
</evidence>
<evidence type="ECO:0000256" key="16">
    <source>
        <dbReference type="HAMAP-Rule" id="MF_01274"/>
    </source>
</evidence>
<dbReference type="Proteomes" id="UP000199480">
    <property type="component" value="Chromosome I"/>
</dbReference>
<dbReference type="SUPFAM" id="SSF53067">
    <property type="entry name" value="Actin-like ATPase domain"/>
    <property type="match status" value="2"/>
</dbReference>
<feature type="binding site" evidence="16">
    <location>
        <begin position="6"/>
        <end position="13"/>
    </location>
    <ligand>
        <name>ATP</name>
        <dbReference type="ChEBI" id="CHEBI:30616"/>
    </ligand>
</feature>
<keyword evidence="7 16" id="KW-0963">Cytoplasm</keyword>
<reference evidence="19 20" key="2">
    <citation type="submission" date="2016-10" db="EMBL/GenBank/DDBJ databases">
        <authorList>
            <person name="Varghese N."/>
            <person name="Submissions S."/>
        </authorList>
    </citation>
    <scope>NUCLEOTIDE SEQUENCE [LARGE SCALE GENOMIC DNA]</scope>
    <source>
        <strain evidence="19">DSM 22619</strain>
        <strain evidence="20">DSM 22620</strain>
    </source>
</reference>
<evidence type="ECO:0000256" key="3">
    <source>
        <dbReference type="ARBA" id="ARBA00004496"/>
    </source>
</evidence>
<feature type="binding site" evidence="16">
    <location>
        <position position="186"/>
    </location>
    <ligand>
        <name>substrate</name>
    </ligand>
</feature>
<evidence type="ECO:0000313" key="18">
    <source>
        <dbReference type="EMBL" id="SDS03995.1"/>
    </source>
</evidence>
<dbReference type="GO" id="GO:0005524">
    <property type="term" value="F:ATP binding"/>
    <property type="evidence" value="ECO:0007669"/>
    <property type="project" value="UniProtKB-UniRule"/>
</dbReference>
<comment type="caution">
    <text evidence="16">Lacks conserved residue(s) required for the propagation of feature annotation.</text>
</comment>
<evidence type="ECO:0000256" key="15">
    <source>
        <dbReference type="ARBA" id="ARBA00040883"/>
    </source>
</evidence>
<dbReference type="NCBIfam" id="NF009855">
    <property type="entry name" value="PRK13321.1"/>
    <property type="match status" value="1"/>
</dbReference>
<dbReference type="HAMAP" id="MF_01274">
    <property type="entry name" value="Pantothen_kinase_3"/>
    <property type="match status" value="1"/>
</dbReference>
<dbReference type="OrthoDB" id="9804707at2"/>
<comment type="catalytic activity">
    <reaction evidence="1 16">
        <text>(R)-pantothenate + ATP = (R)-4'-phosphopantothenate + ADP + H(+)</text>
        <dbReference type="Rhea" id="RHEA:16373"/>
        <dbReference type="ChEBI" id="CHEBI:10986"/>
        <dbReference type="ChEBI" id="CHEBI:15378"/>
        <dbReference type="ChEBI" id="CHEBI:29032"/>
        <dbReference type="ChEBI" id="CHEBI:30616"/>
        <dbReference type="ChEBI" id="CHEBI:456216"/>
        <dbReference type="EC" id="2.7.1.33"/>
    </reaction>
</comment>
<evidence type="ECO:0000256" key="11">
    <source>
        <dbReference type="ARBA" id="ARBA00022840"/>
    </source>
</evidence>
<evidence type="ECO:0000256" key="6">
    <source>
        <dbReference type="ARBA" id="ARBA00012102"/>
    </source>
</evidence>
<comment type="cofactor">
    <cofactor evidence="2">
        <name>K(+)</name>
        <dbReference type="ChEBI" id="CHEBI:29103"/>
    </cofactor>
</comment>
<feature type="active site" description="Proton acceptor" evidence="16">
    <location>
        <position position="111"/>
    </location>
</feature>
<feature type="binding site" evidence="16">
    <location>
        <begin position="109"/>
        <end position="112"/>
    </location>
    <ligand>
        <name>substrate</name>
    </ligand>
</feature>
<name>A0A1H1NYZ1_9ACTN</name>
<evidence type="ECO:0000313" key="17">
    <source>
        <dbReference type="EMBL" id="SDC27478.1"/>
    </source>
</evidence>
<dbReference type="GO" id="GO:0005737">
    <property type="term" value="C:cytoplasm"/>
    <property type="evidence" value="ECO:0007669"/>
    <property type="project" value="UniProtKB-SubCell"/>
</dbReference>
<proteinExistence type="inferred from homology"/>
<sequence>MLLTVDVGNTQTTLGLFDTDGTLRRQWRMATDHTDTADELHERLYGYFLMFGLTLQSVTDVAIASVVPILTQEWQYMMSNLLMAEDVLLVDATRDCGIRIDMPDPHQVGSDRIANAVAARERYGSPVIVVDFGTATNIDVVDAAGAFRGGAIMPGVLSSAQSLFSHAARLSSVPLVVPPHALGTTTETAVQSGIVIGAAAQVEGLVARIKAELAEPGTTVVGTGGLASIVSGATDVFDTVDPNLTVRGIYLIWRHRNEKRAARRQRDING</sequence>
<comment type="cofactor">
    <cofactor evidence="16">
        <name>NH4(+)</name>
        <dbReference type="ChEBI" id="CHEBI:28938"/>
    </cofactor>
    <cofactor evidence="16">
        <name>K(+)</name>
        <dbReference type="ChEBI" id="CHEBI:29103"/>
    </cofactor>
    <text evidence="16">A monovalent cation. Ammonium or potassium.</text>
</comment>
<evidence type="ECO:0000256" key="9">
    <source>
        <dbReference type="ARBA" id="ARBA00022741"/>
    </source>
</evidence>
<dbReference type="Pfam" id="PF03309">
    <property type="entry name" value="Pan_kinase"/>
    <property type="match status" value="1"/>
</dbReference>
<evidence type="ECO:0000256" key="14">
    <source>
        <dbReference type="ARBA" id="ARBA00038036"/>
    </source>
</evidence>
<keyword evidence="8 16" id="KW-0808">Transferase</keyword>
<evidence type="ECO:0000256" key="10">
    <source>
        <dbReference type="ARBA" id="ARBA00022777"/>
    </source>
</evidence>
<dbReference type="EMBL" id="LT629759">
    <property type="protein sequence ID" value="SDS03995.1"/>
    <property type="molecule type" value="Genomic_DNA"/>
</dbReference>
<dbReference type="Proteomes" id="UP000198528">
    <property type="component" value="Unassembled WGS sequence"/>
</dbReference>
<dbReference type="GO" id="GO:0046872">
    <property type="term" value="F:metal ion binding"/>
    <property type="evidence" value="ECO:0007669"/>
    <property type="project" value="UniProtKB-KW"/>
</dbReference>
<dbReference type="EMBL" id="FMZL01000007">
    <property type="protein sequence ID" value="SDC27478.1"/>
    <property type="molecule type" value="Genomic_DNA"/>
</dbReference>
<dbReference type="GO" id="GO:0015937">
    <property type="term" value="P:coenzyme A biosynthetic process"/>
    <property type="evidence" value="ECO:0007669"/>
    <property type="project" value="UniProtKB-UniRule"/>
</dbReference>
<protein>
    <recommendedName>
        <fullName evidence="15 16">Type III pantothenate kinase</fullName>
        <ecNumber evidence="6 16">2.7.1.33</ecNumber>
    </recommendedName>
    <alternativeName>
        <fullName evidence="16">PanK-III</fullName>
    </alternativeName>
    <alternativeName>
        <fullName evidence="16">Pantothenic acid kinase</fullName>
    </alternativeName>
</protein>
<feature type="binding site" evidence="16">
    <location>
        <position position="134"/>
    </location>
    <ligand>
        <name>ATP</name>
        <dbReference type="ChEBI" id="CHEBI:30616"/>
    </ligand>
</feature>
<evidence type="ECO:0000256" key="13">
    <source>
        <dbReference type="ARBA" id="ARBA00022993"/>
    </source>
</evidence>
<dbReference type="GeneID" id="78501357"/>
<comment type="similarity">
    <text evidence="14 16">Belongs to the type III pantothenate kinase family.</text>
</comment>